<dbReference type="InterPro" id="IPR058600">
    <property type="entry name" value="YhjD-like"/>
</dbReference>
<dbReference type="RefSeq" id="WP_108994929.1">
    <property type="nucleotide sequence ID" value="NZ_BDQX01000320.1"/>
</dbReference>
<gene>
    <name evidence="1" type="ORF">PAT3040_05161</name>
</gene>
<dbReference type="AlphaFoldDB" id="A0A2R5EZB7"/>
<evidence type="ECO:0000313" key="2">
    <source>
        <dbReference type="Proteomes" id="UP000245202"/>
    </source>
</evidence>
<dbReference type="Proteomes" id="UP000245202">
    <property type="component" value="Unassembled WGS sequence"/>
</dbReference>
<reference evidence="1 2" key="1">
    <citation type="submission" date="2017-08" db="EMBL/GenBank/DDBJ databases">
        <title>Substantial Increase in Enzyme Production by Combined Drug-Resistance Mutations in Paenibacillus agaridevorans.</title>
        <authorList>
            <person name="Tanaka Y."/>
            <person name="Funane K."/>
            <person name="Hosaka T."/>
            <person name="Shiwa Y."/>
            <person name="Fujita N."/>
            <person name="Miyazaki T."/>
            <person name="Yoshikawa H."/>
            <person name="Murakami K."/>
            <person name="Kasahara K."/>
            <person name="Inaoka T."/>
            <person name="Hiraga Y."/>
            <person name="Ochi K."/>
        </authorList>
    </citation>
    <scope>NUCLEOTIDE SEQUENCE [LARGE SCALE GENOMIC DNA]</scope>
    <source>
        <strain evidence="1 2">T-3040</strain>
    </source>
</reference>
<comment type="caution">
    <text evidence="1">The sequence shown here is derived from an EMBL/GenBank/DDBJ whole genome shotgun (WGS) entry which is preliminary data.</text>
</comment>
<protein>
    <submittedName>
        <fullName evidence="1">Uncharacterized protein</fullName>
    </submittedName>
</protein>
<accession>A0A2R5EZB7</accession>
<evidence type="ECO:0000313" key="1">
    <source>
        <dbReference type="EMBL" id="GBG10428.1"/>
    </source>
</evidence>
<dbReference type="EMBL" id="BDQX01000320">
    <property type="protein sequence ID" value="GBG10428.1"/>
    <property type="molecule type" value="Genomic_DNA"/>
</dbReference>
<sequence>MNKLENHLNLSGRPTPDELVMIRDFITYPHIINMIQKSQEDMGFAHIALKGVIIRCLEFLLFKATNDFYVLKRELKSRNIKVVEEDTNDGILYFRYFCRGYDDKFGIVRETLRTEIVLRMTKYTNEIAKQLKM</sequence>
<name>A0A2R5EZB7_9BACL</name>
<keyword evidence="2" id="KW-1185">Reference proteome</keyword>
<proteinExistence type="predicted"/>
<dbReference type="Pfam" id="PF26325">
    <property type="entry name" value="YhjD"/>
    <property type="match status" value="1"/>
</dbReference>
<organism evidence="1 2">
    <name type="scientific">Paenibacillus agaridevorans</name>
    <dbReference type="NCBI Taxonomy" id="171404"/>
    <lineage>
        <taxon>Bacteria</taxon>
        <taxon>Bacillati</taxon>
        <taxon>Bacillota</taxon>
        <taxon>Bacilli</taxon>
        <taxon>Bacillales</taxon>
        <taxon>Paenibacillaceae</taxon>
        <taxon>Paenibacillus</taxon>
    </lineage>
</organism>